<comment type="caution">
    <text evidence="1">The sequence shown here is derived from an EMBL/GenBank/DDBJ whole genome shotgun (WGS) entry which is preliminary data.</text>
</comment>
<proteinExistence type="predicted"/>
<reference evidence="1 2" key="1">
    <citation type="journal article" date="2018" name="PLoS ONE">
        <title>The draft genome of Kipferlia bialata reveals reductive genome evolution in fornicate parasites.</title>
        <authorList>
            <person name="Tanifuji G."/>
            <person name="Takabayashi S."/>
            <person name="Kume K."/>
            <person name="Takagi M."/>
            <person name="Nakayama T."/>
            <person name="Kamikawa R."/>
            <person name="Inagaki Y."/>
            <person name="Hashimoto T."/>
        </authorList>
    </citation>
    <scope>NUCLEOTIDE SEQUENCE [LARGE SCALE GENOMIC DNA]</scope>
    <source>
        <strain evidence="1">NY0173</strain>
    </source>
</reference>
<name>A0A391NM21_9EUKA</name>
<sequence>MGTRGLQGYRVGGEDKVSYHHYDCYPSGLGKAVLKYVRGCGSIEALREQAQAIEVVDDESAVSEAHMVAAETLHAALRASEPEDRPLKYYPEVSLPSAEDRADCTYADLLDCNVSLKALSSLGFLVDSTHFLSNCLFNEWTYIINVWTMRCWRCTTESMTDPTPGAATHPWSVRR</sequence>
<organism evidence="1 2">
    <name type="scientific">Kipferlia bialata</name>
    <dbReference type="NCBI Taxonomy" id="797122"/>
    <lineage>
        <taxon>Eukaryota</taxon>
        <taxon>Metamonada</taxon>
        <taxon>Carpediemonas-like organisms</taxon>
        <taxon>Kipferlia</taxon>
    </lineage>
</organism>
<dbReference type="AlphaFoldDB" id="A0A391NM21"/>
<evidence type="ECO:0000313" key="1">
    <source>
        <dbReference type="EMBL" id="GCA62944.1"/>
    </source>
</evidence>
<protein>
    <submittedName>
        <fullName evidence="1">Uncharacterized protein</fullName>
    </submittedName>
</protein>
<dbReference type="Proteomes" id="UP000265618">
    <property type="component" value="Unassembled WGS sequence"/>
</dbReference>
<accession>A0A391NM21</accession>
<dbReference type="OrthoDB" id="3938867at2759"/>
<dbReference type="EMBL" id="BDIP01001798">
    <property type="protein sequence ID" value="GCA62944.1"/>
    <property type="molecule type" value="Genomic_DNA"/>
</dbReference>
<keyword evidence="2" id="KW-1185">Reference proteome</keyword>
<gene>
    <name evidence="1" type="ORF">KIPB_006789</name>
</gene>
<evidence type="ECO:0000313" key="2">
    <source>
        <dbReference type="Proteomes" id="UP000265618"/>
    </source>
</evidence>